<name>A0AAJ0F4T0_9PEZI</name>
<dbReference type="GO" id="GO:0034975">
    <property type="term" value="P:protein folding in endoplasmic reticulum"/>
    <property type="evidence" value="ECO:0007669"/>
    <property type="project" value="TreeGrafter"/>
</dbReference>
<evidence type="ECO:0000313" key="9">
    <source>
        <dbReference type="EMBL" id="KAK1754916.1"/>
    </source>
</evidence>
<protein>
    <recommendedName>
        <fullName evidence="3">ER membrane protein complex subunit 6</fullName>
    </recommendedName>
</protein>
<evidence type="ECO:0000256" key="2">
    <source>
        <dbReference type="ARBA" id="ARBA00009436"/>
    </source>
</evidence>
<sequence>MPSEREFQIAPLVPESIQHNSKTLYNLQSLTASLFGVSAGILGLESYSGFLFYLVFSLLTTALLYVFRVAPGASLSSSSSASRQRKGVLDTSLYFRSPYEFWAGGLLGGLAGYILTWTLFYGLVRA</sequence>
<keyword evidence="10" id="KW-1185">Reference proteome</keyword>
<evidence type="ECO:0000313" key="10">
    <source>
        <dbReference type="Proteomes" id="UP001239445"/>
    </source>
</evidence>
<gene>
    <name evidence="9" type="ORF">QBC47DRAFT_402267</name>
</gene>
<evidence type="ECO:0000256" key="3">
    <source>
        <dbReference type="ARBA" id="ARBA00020827"/>
    </source>
</evidence>
<accession>A0AAJ0F4T0</accession>
<dbReference type="Proteomes" id="UP001239445">
    <property type="component" value="Unassembled WGS sequence"/>
</dbReference>
<evidence type="ECO:0000256" key="8">
    <source>
        <dbReference type="SAM" id="Phobius"/>
    </source>
</evidence>
<evidence type="ECO:0000256" key="4">
    <source>
        <dbReference type="ARBA" id="ARBA00022692"/>
    </source>
</evidence>
<dbReference type="InterPro" id="IPR029008">
    <property type="entry name" value="EMC6-like"/>
</dbReference>
<dbReference type="EMBL" id="MU839834">
    <property type="protein sequence ID" value="KAK1754916.1"/>
    <property type="molecule type" value="Genomic_DNA"/>
</dbReference>
<comment type="similarity">
    <text evidence="2">Belongs to the EMC6 family.</text>
</comment>
<feature type="transmembrane region" description="Helical" evidence="8">
    <location>
        <begin position="51"/>
        <end position="70"/>
    </location>
</feature>
<dbReference type="GO" id="GO:0000045">
    <property type="term" value="P:autophagosome assembly"/>
    <property type="evidence" value="ECO:0007669"/>
    <property type="project" value="TreeGrafter"/>
</dbReference>
<keyword evidence="4 8" id="KW-0812">Transmembrane</keyword>
<dbReference type="GO" id="GO:0072546">
    <property type="term" value="C:EMC complex"/>
    <property type="evidence" value="ECO:0007669"/>
    <property type="project" value="InterPro"/>
</dbReference>
<reference evidence="9" key="1">
    <citation type="submission" date="2023-06" db="EMBL/GenBank/DDBJ databases">
        <title>Genome-scale phylogeny and comparative genomics of the fungal order Sordariales.</title>
        <authorList>
            <consortium name="Lawrence Berkeley National Laboratory"/>
            <person name="Hensen N."/>
            <person name="Bonometti L."/>
            <person name="Westerberg I."/>
            <person name="Brannstrom I.O."/>
            <person name="Guillou S."/>
            <person name="Cros-Aarteil S."/>
            <person name="Calhoun S."/>
            <person name="Haridas S."/>
            <person name="Kuo A."/>
            <person name="Mondo S."/>
            <person name="Pangilinan J."/>
            <person name="Riley R."/>
            <person name="Labutti K."/>
            <person name="Andreopoulos B."/>
            <person name="Lipzen A."/>
            <person name="Chen C."/>
            <person name="Yanf M."/>
            <person name="Daum C."/>
            <person name="Ng V."/>
            <person name="Clum A."/>
            <person name="Steindorff A."/>
            <person name="Ohm R."/>
            <person name="Martin F."/>
            <person name="Silar P."/>
            <person name="Natvig D."/>
            <person name="Lalanne C."/>
            <person name="Gautier V."/>
            <person name="Ament-Velasquez S.L."/>
            <person name="Kruys A."/>
            <person name="Hutchinson M.I."/>
            <person name="Powell A.J."/>
            <person name="Barry K."/>
            <person name="Miller A.N."/>
            <person name="Grigoriev I.V."/>
            <person name="Debuchy R."/>
            <person name="Gladieux P."/>
            <person name="Thoren M.H."/>
            <person name="Johannesson H."/>
        </authorList>
    </citation>
    <scope>NUCLEOTIDE SEQUENCE</scope>
    <source>
        <strain evidence="9">PSN4</strain>
    </source>
</reference>
<evidence type="ECO:0000256" key="1">
    <source>
        <dbReference type="ARBA" id="ARBA00004477"/>
    </source>
</evidence>
<dbReference type="PANTHER" id="PTHR20994">
    <property type="entry name" value="ER MEMBRANE PROTEIN COMPLEX SUBUNIT 6"/>
    <property type="match status" value="1"/>
</dbReference>
<dbReference type="InterPro" id="IPR008504">
    <property type="entry name" value="Emc6"/>
</dbReference>
<evidence type="ECO:0000256" key="6">
    <source>
        <dbReference type="ARBA" id="ARBA00022989"/>
    </source>
</evidence>
<keyword evidence="7 8" id="KW-0472">Membrane</keyword>
<dbReference type="PANTHER" id="PTHR20994:SF0">
    <property type="entry name" value="ER MEMBRANE PROTEIN COMPLEX SUBUNIT 6"/>
    <property type="match status" value="1"/>
</dbReference>
<comment type="caution">
    <text evidence="9">The sequence shown here is derived from an EMBL/GenBank/DDBJ whole genome shotgun (WGS) entry which is preliminary data.</text>
</comment>
<keyword evidence="5" id="KW-0256">Endoplasmic reticulum</keyword>
<dbReference type="Pfam" id="PF07019">
    <property type="entry name" value="EMC6"/>
    <property type="match status" value="1"/>
</dbReference>
<comment type="subcellular location">
    <subcellularLocation>
        <location evidence="1">Endoplasmic reticulum membrane</location>
        <topology evidence="1">Multi-pass membrane protein</topology>
    </subcellularLocation>
</comment>
<feature type="transmembrane region" description="Helical" evidence="8">
    <location>
        <begin position="101"/>
        <end position="124"/>
    </location>
</feature>
<organism evidence="9 10">
    <name type="scientific">Echria macrotheca</name>
    <dbReference type="NCBI Taxonomy" id="438768"/>
    <lineage>
        <taxon>Eukaryota</taxon>
        <taxon>Fungi</taxon>
        <taxon>Dikarya</taxon>
        <taxon>Ascomycota</taxon>
        <taxon>Pezizomycotina</taxon>
        <taxon>Sordariomycetes</taxon>
        <taxon>Sordariomycetidae</taxon>
        <taxon>Sordariales</taxon>
        <taxon>Schizotheciaceae</taxon>
        <taxon>Echria</taxon>
    </lineage>
</organism>
<dbReference type="AlphaFoldDB" id="A0AAJ0F4T0"/>
<evidence type="ECO:0000256" key="7">
    <source>
        <dbReference type="ARBA" id="ARBA00023136"/>
    </source>
</evidence>
<keyword evidence="6 8" id="KW-1133">Transmembrane helix</keyword>
<evidence type="ECO:0000256" key="5">
    <source>
        <dbReference type="ARBA" id="ARBA00022824"/>
    </source>
</evidence>
<proteinExistence type="inferred from homology"/>